<organism evidence="2 3">
    <name type="scientific">Cuscuta campestris</name>
    <dbReference type="NCBI Taxonomy" id="132261"/>
    <lineage>
        <taxon>Eukaryota</taxon>
        <taxon>Viridiplantae</taxon>
        <taxon>Streptophyta</taxon>
        <taxon>Embryophyta</taxon>
        <taxon>Tracheophyta</taxon>
        <taxon>Spermatophyta</taxon>
        <taxon>Magnoliopsida</taxon>
        <taxon>eudicotyledons</taxon>
        <taxon>Gunneridae</taxon>
        <taxon>Pentapetalae</taxon>
        <taxon>asterids</taxon>
        <taxon>lamiids</taxon>
        <taxon>Solanales</taxon>
        <taxon>Convolvulaceae</taxon>
        <taxon>Cuscuteae</taxon>
        <taxon>Cuscuta</taxon>
        <taxon>Cuscuta subgen. Grammica</taxon>
        <taxon>Cuscuta sect. Cleistogrammica</taxon>
    </lineage>
</organism>
<reference evidence="2 3" key="1">
    <citation type="submission" date="2018-04" db="EMBL/GenBank/DDBJ databases">
        <authorList>
            <person name="Vogel A."/>
        </authorList>
    </citation>
    <scope>NUCLEOTIDE SEQUENCE [LARGE SCALE GENOMIC DNA]</scope>
</reference>
<name>A0A484KLI9_9ASTE</name>
<evidence type="ECO:0000313" key="2">
    <source>
        <dbReference type="EMBL" id="VFQ66821.1"/>
    </source>
</evidence>
<dbReference type="EMBL" id="OOIL02000560">
    <property type="protein sequence ID" value="VFQ66821.1"/>
    <property type="molecule type" value="Genomic_DNA"/>
</dbReference>
<feature type="region of interest" description="Disordered" evidence="1">
    <location>
        <begin position="426"/>
        <end position="461"/>
    </location>
</feature>
<evidence type="ECO:0000313" key="3">
    <source>
        <dbReference type="Proteomes" id="UP000595140"/>
    </source>
</evidence>
<dbReference type="Proteomes" id="UP000595140">
    <property type="component" value="Unassembled WGS sequence"/>
</dbReference>
<evidence type="ECO:0000256" key="1">
    <source>
        <dbReference type="SAM" id="MobiDB-lite"/>
    </source>
</evidence>
<feature type="compositionally biased region" description="Basic residues" evidence="1">
    <location>
        <begin position="448"/>
        <end position="461"/>
    </location>
</feature>
<dbReference type="AlphaFoldDB" id="A0A484KLI9"/>
<accession>A0A484KLI9</accession>
<keyword evidence="3" id="KW-1185">Reference proteome</keyword>
<sequence length="494" mass="55955">MGRNHMHIHHLAYADDLIIFLNGGKQNLNRFINFLKGYEETSGQMVNLQKVQFLQPMSNEDSTWHSLHECNFSKEIWNHFEELFGINRSVNHGIRSFLLNWWNQINKKSKDYHLKVVLPGFIAHAIWKETNLRIYNEEAQTPSQIIHQVTKQIYEYSAINGKRGQKYLQLSIPTIKMGAIQTFKWNFPKQGLCVTTDIAISQDRMAAAAIIRLKTGKFLAAWTKNWAGENDPEAGEIKAAALGVKRAYFLNQPINLSWTQRMGSLSPEAAPFIPISYNSFGVLDSNDDTTLEEPEETHKIINIGDMIEMFNCTSSDRVMKLNALEDAALENDEPALYTHSEGETTVFIDSKVEPIRINTSRCSKVSMLLPKLAKGKPTFSPSHMVTRSRAKIIAAGRKENPIKGVDTSEDEGEFTVKGIRSAFKKTCPTIGGRKNQSSAPSLESQPKLSKKQKRKAKQKLKHAQNLAMAKLAFSANNTMDTDDIEDDYDFSYYL</sequence>
<gene>
    <name evidence="2" type="ORF">CCAM_LOCUS8597</name>
</gene>
<feature type="compositionally biased region" description="Polar residues" evidence="1">
    <location>
        <begin position="434"/>
        <end position="443"/>
    </location>
</feature>
<protein>
    <recommendedName>
        <fullName evidence="4">Reverse transcriptase domain-containing protein</fullName>
    </recommendedName>
</protein>
<dbReference type="OrthoDB" id="1724700at2759"/>
<evidence type="ECO:0008006" key="4">
    <source>
        <dbReference type="Google" id="ProtNLM"/>
    </source>
</evidence>
<proteinExistence type="predicted"/>